<reference evidence="1 2" key="1">
    <citation type="journal article" date="2014" name="Am. J. Bot.">
        <title>Genome assembly and annotation for red clover (Trifolium pratense; Fabaceae).</title>
        <authorList>
            <person name="Istvanek J."/>
            <person name="Jaros M."/>
            <person name="Krenek A."/>
            <person name="Repkova J."/>
        </authorList>
    </citation>
    <scope>NUCLEOTIDE SEQUENCE [LARGE SCALE GENOMIC DNA]</scope>
    <source>
        <strain evidence="2">cv. Tatra</strain>
        <tissue evidence="1">Young leaves</tissue>
    </source>
</reference>
<sequence length="59" mass="6683">MLESAEAVTHNLSIQVEDLLDQDNTMEDFADASGTEFEIPAGFDDLIDIEDSNMRTYWL</sequence>
<dbReference type="AlphaFoldDB" id="A0A2K3LRK3"/>
<organism evidence="1 2">
    <name type="scientific">Trifolium pratense</name>
    <name type="common">Red clover</name>
    <dbReference type="NCBI Taxonomy" id="57577"/>
    <lineage>
        <taxon>Eukaryota</taxon>
        <taxon>Viridiplantae</taxon>
        <taxon>Streptophyta</taxon>
        <taxon>Embryophyta</taxon>
        <taxon>Tracheophyta</taxon>
        <taxon>Spermatophyta</taxon>
        <taxon>Magnoliopsida</taxon>
        <taxon>eudicotyledons</taxon>
        <taxon>Gunneridae</taxon>
        <taxon>Pentapetalae</taxon>
        <taxon>rosids</taxon>
        <taxon>fabids</taxon>
        <taxon>Fabales</taxon>
        <taxon>Fabaceae</taxon>
        <taxon>Papilionoideae</taxon>
        <taxon>50 kb inversion clade</taxon>
        <taxon>NPAAA clade</taxon>
        <taxon>Hologalegina</taxon>
        <taxon>IRL clade</taxon>
        <taxon>Trifolieae</taxon>
        <taxon>Trifolium</taxon>
    </lineage>
</organism>
<evidence type="ECO:0000313" key="2">
    <source>
        <dbReference type="Proteomes" id="UP000236291"/>
    </source>
</evidence>
<dbReference type="Proteomes" id="UP000236291">
    <property type="component" value="Unassembled WGS sequence"/>
</dbReference>
<proteinExistence type="predicted"/>
<dbReference type="EMBL" id="ASHM01039329">
    <property type="protein sequence ID" value="PNX81147.1"/>
    <property type="molecule type" value="Genomic_DNA"/>
</dbReference>
<reference evidence="1 2" key="2">
    <citation type="journal article" date="2017" name="Front. Plant Sci.">
        <title>Gene Classification and Mining of Molecular Markers Useful in Red Clover (Trifolium pratense) Breeding.</title>
        <authorList>
            <person name="Istvanek J."/>
            <person name="Dluhosova J."/>
            <person name="Dluhos P."/>
            <person name="Patkova L."/>
            <person name="Nedelnik J."/>
            <person name="Repkova J."/>
        </authorList>
    </citation>
    <scope>NUCLEOTIDE SEQUENCE [LARGE SCALE GENOMIC DNA]</scope>
    <source>
        <strain evidence="2">cv. Tatra</strain>
        <tissue evidence="1">Young leaves</tissue>
    </source>
</reference>
<dbReference type="ExpressionAtlas" id="A0A2K3LRK3">
    <property type="expression patterns" value="baseline"/>
</dbReference>
<accession>A0A2K3LRK3</accession>
<evidence type="ECO:0000313" key="1">
    <source>
        <dbReference type="EMBL" id="PNX81147.1"/>
    </source>
</evidence>
<comment type="caution">
    <text evidence="1">The sequence shown here is derived from an EMBL/GenBank/DDBJ whole genome shotgun (WGS) entry which is preliminary data.</text>
</comment>
<protein>
    <submittedName>
        <fullName evidence="1">GATA transcription factor 28-like protein</fullName>
    </submittedName>
</protein>
<gene>
    <name evidence="1" type="ORF">L195_g037163</name>
</gene>
<name>A0A2K3LRK3_TRIPR</name>